<organism evidence="1 2">
    <name type="scientific">Larinioides sclopetarius</name>
    <dbReference type="NCBI Taxonomy" id="280406"/>
    <lineage>
        <taxon>Eukaryota</taxon>
        <taxon>Metazoa</taxon>
        <taxon>Ecdysozoa</taxon>
        <taxon>Arthropoda</taxon>
        <taxon>Chelicerata</taxon>
        <taxon>Arachnida</taxon>
        <taxon>Araneae</taxon>
        <taxon>Araneomorphae</taxon>
        <taxon>Entelegynae</taxon>
        <taxon>Araneoidea</taxon>
        <taxon>Araneidae</taxon>
        <taxon>Larinioides</taxon>
    </lineage>
</organism>
<accession>A0AAV2BE87</accession>
<keyword evidence="2" id="KW-1185">Reference proteome</keyword>
<comment type="caution">
    <text evidence="1">The sequence shown here is derived from an EMBL/GenBank/DDBJ whole genome shotgun (WGS) entry which is preliminary data.</text>
</comment>
<protein>
    <submittedName>
        <fullName evidence="1">Uncharacterized protein</fullName>
    </submittedName>
</protein>
<sequence>MTRKDALSTEIKVLCALNFFAFGSYQKKVGNDLPILMSQGTPFSHSIREVSEAMSKNLLQKYGKFPDDQNLTLKYISVTGSVLDKERCGRPRRSDVTVQDIREAFARSPTQSITVLPEILELHAQLVQLLQALNPGGLNCRFKFAIDMLQRVLGKPFLGGIAAALLHQHIFACALPEPESIE</sequence>
<name>A0AAV2BE87_9ARAC</name>
<gene>
    <name evidence="1" type="ORF">LARSCL_LOCUS18495</name>
</gene>
<reference evidence="1 2" key="1">
    <citation type="submission" date="2024-04" db="EMBL/GenBank/DDBJ databases">
        <authorList>
            <person name="Rising A."/>
            <person name="Reimegard J."/>
            <person name="Sonavane S."/>
            <person name="Akerstrom W."/>
            <person name="Nylinder S."/>
            <person name="Hedman E."/>
            <person name="Kallberg Y."/>
        </authorList>
    </citation>
    <scope>NUCLEOTIDE SEQUENCE [LARGE SCALE GENOMIC DNA]</scope>
</reference>
<dbReference type="EMBL" id="CAXIEN010000338">
    <property type="protein sequence ID" value="CAL1293970.1"/>
    <property type="molecule type" value="Genomic_DNA"/>
</dbReference>
<evidence type="ECO:0000313" key="1">
    <source>
        <dbReference type="EMBL" id="CAL1293970.1"/>
    </source>
</evidence>
<proteinExistence type="predicted"/>
<evidence type="ECO:0000313" key="2">
    <source>
        <dbReference type="Proteomes" id="UP001497382"/>
    </source>
</evidence>
<dbReference type="AlphaFoldDB" id="A0AAV2BE87"/>
<dbReference type="Proteomes" id="UP001497382">
    <property type="component" value="Unassembled WGS sequence"/>
</dbReference>